<sequence length="589" mass="66576">MEDFNFFVRQRYHHLRSDFRLGPYTTSGSKYMMASLDVGPMNLSCLNTTPGTDGTTNDVMFRFHEAPDRQPTKSTAGPSSSQWASIKDVFTRLYIVENRKLKDVKEILSKEHGFRASEKMYKRRITDWKIHKNYKAKEKEILARRVKACVDAGNDVQSISFHGRPLKLDRVKRHCRSDKILARLWEHLSQSPELDEDVVIKGGSSPITPIKPTSVQSSNKSPSPPDSEKKNASQPRVAANKLSIQIGDPDSLHAVHATLFHTREAIDWQFTAFTRLKLGPLQGRFPESLPGEVLMGQVDQASAFWLSLYHGYTALKTGRSAEAWKTLDNSCKMVQPLLFSAPLQLLSCLLLHFATPWDAGLNTLEQHLLHFVSSMASNVMGPHHPLAKALRLVATAEVREHEHAVEAMMHMIVEGYTTRRKASNSSLFALRIDQIDMLRKRRKFEQARFLCQRIVKDGQLMGRKRHRTALAALGRLYADQKEEYALEGVAQRILDEERVDDPMASDSGGTTSWAHYQLANLSMNRGDHKLAEVHLRRAIAISYRRYLHRGPSTRSLLGGLQTCLSQQGRDVEIGTICEEMSLQLALVDG</sequence>
<proteinExistence type="predicted"/>
<name>A0AAV9Q585_9PEZI</name>
<evidence type="ECO:0000313" key="3">
    <source>
        <dbReference type="EMBL" id="KAK5535999.1"/>
    </source>
</evidence>
<dbReference type="Gene3D" id="1.25.40.10">
    <property type="entry name" value="Tetratricopeptide repeat domain"/>
    <property type="match status" value="1"/>
</dbReference>
<accession>A0AAV9Q585</accession>
<dbReference type="EMBL" id="JAXLQG010000009">
    <property type="protein sequence ID" value="KAK5535999.1"/>
    <property type="molecule type" value="Genomic_DNA"/>
</dbReference>
<feature type="compositionally biased region" description="Polar residues" evidence="1">
    <location>
        <begin position="205"/>
        <end position="221"/>
    </location>
</feature>
<dbReference type="PANTHER" id="PTHR38788:SF3">
    <property type="entry name" value="CLR5 DOMAIN-CONTAINING PROTEIN"/>
    <property type="match status" value="1"/>
</dbReference>
<keyword evidence="4" id="KW-1185">Reference proteome</keyword>
<comment type="caution">
    <text evidence="3">The sequence shown here is derived from an EMBL/GenBank/DDBJ whole genome shotgun (WGS) entry which is preliminary data.</text>
</comment>
<feature type="domain" description="Clr5" evidence="2">
    <location>
        <begin position="80"/>
        <end position="132"/>
    </location>
</feature>
<protein>
    <recommendedName>
        <fullName evidence="2">Clr5 domain-containing protein</fullName>
    </recommendedName>
</protein>
<evidence type="ECO:0000259" key="2">
    <source>
        <dbReference type="Pfam" id="PF14420"/>
    </source>
</evidence>
<dbReference type="PANTHER" id="PTHR38788">
    <property type="entry name" value="CLR5 DOMAIN-CONTAINING PROTEIN"/>
    <property type="match status" value="1"/>
</dbReference>
<dbReference type="InterPro" id="IPR011990">
    <property type="entry name" value="TPR-like_helical_dom_sf"/>
</dbReference>
<organism evidence="3 4">
    <name type="scientific">Vermiconidia calcicola</name>
    <dbReference type="NCBI Taxonomy" id="1690605"/>
    <lineage>
        <taxon>Eukaryota</taxon>
        <taxon>Fungi</taxon>
        <taxon>Dikarya</taxon>
        <taxon>Ascomycota</taxon>
        <taxon>Pezizomycotina</taxon>
        <taxon>Dothideomycetes</taxon>
        <taxon>Dothideomycetidae</taxon>
        <taxon>Mycosphaerellales</taxon>
        <taxon>Extremaceae</taxon>
        <taxon>Vermiconidia</taxon>
    </lineage>
</organism>
<evidence type="ECO:0000256" key="1">
    <source>
        <dbReference type="SAM" id="MobiDB-lite"/>
    </source>
</evidence>
<dbReference type="InterPro" id="IPR025676">
    <property type="entry name" value="Clr5_dom"/>
</dbReference>
<dbReference type="Proteomes" id="UP001345827">
    <property type="component" value="Unassembled WGS sequence"/>
</dbReference>
<gene>
    <name evidence="3" type="ORF">LTR25_005901</name>
</gene>
<feature type="region of interest" description="Disordered" evidence="1">
    <location>
        <begin position="199"/>
        <end position="237"/>
    </location>
</feature>
<reference evidence="3 4" key="1">
    <citation type="submission" date="2023-06" db="EMBL/GenBank/DDBJ databases">
        <title>Black Yeasts Isolated from many extreme environments.</title>
        <authorList>
            <person name="Coleine C."/>
            <person name="Stajich J.E."/>
            <person name="Selbmann L."/>
        </authorList>
    </citation>
    <scope>NUCLEOTIDE SEQUENCE [LARGE SCALE GENOMIC DNA]</scope>
    <source>
        <strain evidence="3 4">CCFEE 5887</strain>
    </source>
</reference>
<evidence type="ECO:0000313" key="4">
    <source>
        <dbReference type="Proteomes" id="UP001345827"/>
    </source>
</evidence>
<dbReference type="Pfam" id="PF14420">
    <property type="entry name" value="Clr5"/>
    <property type="match status" value="1"/>
</dbReference>
<dbReference type="AlphaFoldDB" id="A0AAV9Q585"/>